<keyword evidence="3" id="KW-1185">Reference proteome</keyword>
<feature type="compositionally biased region" description="Polar residues" evidence="1">
    <location>
        <begin position="12"/>
        <end position="26"/>
    </location>
</feature>
<evidence type="ECO:0000313" key="3">
    <source>
        <dbReference type="Proteomes" id="UP000799428"/>
    </source>
</evidence>
<evidence type="ECO:0000256" key="1">
    <source>
        <dbReference type="SAM" id="MobiDB-lite"/>
    </source>
</evidence>
<sequence length="212" mass="23025">MSLHSHAAKGRPSNQATKQPSNQAQGTKKPHEPADTDMEPPPALVLVPCPAHVPSIHVPSTSPVRVPRPRPPSTSLVQCWDFPTSHLHILCMYASPAARCPLPVACRLSLVACRLSLVPRRSSLVVCRLPSFIHTKIPQPSLLTISRLHPSSDGRESAQKRGSACSPADLDVLLSQHATPFPDPPSQTLSIFAHIPSRIIQDSKRKPHRINA</sequence>
<dbReference type="EMBL" id="MU005770">
    <property type="protein sequence ID" value="KAF2709448.1"/>
    <property type="molecule type" value="Genomic_DNA"/>
</dbReference>
<dbReference type="Proteomes" id="UP000799428">
    <property type="component" value="Unassembled WGS sequence"/>
</dbReference>
<feature type="region of interest" description="Disordered" evidence="1">
    <location>
        <begin position="1"/>
        <end position="41"/>
    </location>
</feature>
<protein>
    <submittedName>
        <fullName evidence="2">Uncharacterized protein</fullName>
    </submittedName>
</protein>
<gene>
    <name evidence="2" type="ORF">K504DRAFT_274313</name>
</gene>
<proteinExistence type="predicted"/>
<dbReference type="AlphaFoldDB" id="A0A6G1K9G0"/>
<name>A0A6G1K9G0_9PLEO</name>
<accession>A0A6G1K9G0</accession>
<organism evidence="2 3">
    <name type="scientific">Pleomassaria siparia CBS 279.74</name>
    <dbReference type="NCBI Taxonomy" id="1314801"/>
    <lineage>
        <taxon>Eukaryota</taxon>
        <taxon>Fungi</taxon>
        <taxon>Dikarya</taxon>
        <taxon>Ascomycota</taxon>
        <taxon>Pezizomycotina</taxon>
        <taxon>Dothideomycetes</taxon>
        <taxon>Pleosporomycetidae</taxon>
        <taxon>Pleosporales</taxon>
        <taxon>Pleomassariaceae</taxon>
        <taxon>Pleomassaria</taxon>
    </lineage>
</organism>
<evidence type="ECO:0000313" key="2">
    <source>
        <dbReference type="EMBL" id="KAF2709448.1"/>
    </source>
</evidence>
<reference evidence="2" key="1">
    <citation type="journal article" date="2020" name="Stud. Mycol.">
        <title>101 Dothideomycetes genomes: a test case for predicting lifestyles and emergence of pathogens.</title>
        <authorList>
            <person name="Haridas S."/>
            <person name="Albert R."/>
            <person name="Binder M."/>
            <person name="Bloem J."/>
            <person name="Labutti K."/>
            <person name="Salamov A."/>
            <person name="Andreopoulos B."/>
            <person name="Baker S."/>
            <person name="Barry K."/>
            <person name="Bills G."/>
            <person name="Bluhm B."/>
            <person name="Cannon C."/>
            <person name="Castanera R."/>
            <person name="Culley D."/>
            <person name="Daum C."/>
            <person name="Ezra D."/>
            <person name="Gonzalez J."/>
            <person name="Henrissat B."/>
            <person name="Kuo A."/>
            <person name="Liang C."/>
            <person name="Lipzen A."/>
            <person name="Lutzoni F."/>
            <person name="Magnuson J."/>
            <person name="Mondo S."/>
            <person name="Nolan M."/>
            <person name="Ohm R."/>
            <person name="Pangilinan J."/>
            <person name="Park H.-J."/>
            <person name="Ramirez L."/>
            <person name="Alfaro M."/>
            <person name="Sun H."/>
            <person name="Tritt A."/>
            <person name="Yoshinaga Y."/>
            <person name="Zwiers L.-H."/>
            <person name="Turgeon B."/>
            <person name="Goodwin S."/>
            <person name="Spatafora J."/>
            <person name="Crous P."/>
            <person name="Grigoriev I."/>
        </authorList>
    </citation>
    <scope>NUCLEOTIDE SEQUENCE</scope>
    <source>
        <strain evidence="2">CBS 279.74</strain>
    </source>
</reference>